<organism evidence="9 10">
    <name type="scientific">Brachyspira pilosicoli</name>
    <name type="common">Serpulina pilosicoli</name>
    <dbReference type="NCBI Taxonomy" id="52584"/>
    <lineage>
        <taxon>Bacteria</taxon>
        <taxon>Pseudomonadati</taxon>
        <taxon>Spirochaetota</taxon>
        <taxon>Spirochaetia</taxon>
        <taxon>Brachyspirales</taxon>
        <taxon>Brachyspiraceae</taxon>
        <taxon>Brachyspira</taxon>
    </lineage>
</organism>
<dbReference type="GO" id="GO:0042597">
    <property type="term" value="C:periplasmic space"/>
    <property type="evidence" value="ECO:0007669"/>
    <property type="project" value="UniProtKB-SubCell"/>
</dbReference>
<evidence type="ECO:0000256" key="4">
    <source>
        <dbReference type="ARBA" id="ARBA00022729"/>
    </source>
</evidence>
<comment type="subcellular location">
    <subcellularLocation>
        <location evidence="1">Periplasm</location>
    </subcellularLocation>
</comment>
<feature type="transmembrane region" description="Helical" evidence="7">
    <location>
        <begin position="339"/>
        <end position="360"/>
    </location>
</feature>
<feature type="transmembrane region" description="Helical" evidence="7">
    <location>
        <begin position="157"/>
        <end position="174"/>
    </location>
</feature>
<keyword evidence="7" id="KW-0812">Transmembrane</keyword>
<dbReference type="InterPro" id="IPR031811">
    <property type="entry name" value="ALGX/ALGJ_SGNH-like"/>
</dbReference>
<keyword evidence="7" id="KW-1133">Transmembrane helix</keyword>
<protein>
    <recommendedName>
        <fullName evidence="8">AlgX/AlgJ SGNH hydrolase-like domain-containing protein</fullName>
    </recommendedName>
</protein>
<evidence type="ECO:0000256" key="1">
    <source>
        <dbReference type="ARBA" id="ARBA00004418"/>
    </source>
</evidence>
<evidence type="ECO:0000259" key="8">
    <source>
        <dbReference type="Pfam" id="PF16822"/>
    </source>
</evidence>
<feature type="domain" description="AlgX/AlgJ SGNH hydrolase-like" evidence="8">
    <location>
        <begin position="460"/>
        <end position="631"/>
    </location>
</feature>
<keyword evidence="3" id="KW-0808">Transferase</keyword>
<feature type="transmembrane region" description="Helical" evidence="7">
    <location>
        <begin position="195"/>
        <end position="216"/>
    </location>
</feature>
<proteinExistence type="predicted"/>
<keyword evidence="5" id="KW-0574">Periplasm</keyword>
<reference evidence="9" key="1">
    <citation type="submission" date="2022-06" db="EMBL/GenBank/DDBJ databases">
        <title>Brachyspira pilosicoli from pigs in Switzerland.</title>
        <authorList>
            <person name="Schmitt S."/>
            <person name="Arnold M."/>
            <person name="Rossano A."/>
            <person name="Perreten V."/>
        </authorList>
    </citation>
    <scope>NUCLEOTIDE SEQUENCE</scope>
    <source>
        <strain evidence="9">MEI4028</strain>
    </source>
</reference>
<keyword evidence="4" id="KW-0732">Signal</keyword>
<comment type="pathway">
    <text evidence="2">Glycan biosynthesis; alginate biosynthesis.</text>
</comment>
<dbReference type="RefSeq" id="WP_157145496.1">
    <property type="nucleotide sequence ID" value="NZ_CP098752.1"/>
</dbReference>
<evidence type="ECO:0000256" key="5">
    <source>
        <dbReference type="ARBA" id="ARBA00022764"/>
    </source>
</evidence>
<feature type="transmembrane region" description="Helical" evidence="7">
    <location>
        <begin position="12"/>
        <end position="31"/>
    </location>
</feature>
<evidence type="ECO:0000256" key="7">
    <source>
        <dbReference type="SAM" id="Phobius"/>
    </source>
</evidence>
<dbReference type="GO" id="GO:0042121">
    <property type="term" value="P:alginic acid biosynthetic process"/>
    <property type="evidence" value="ECO:0007669"/>
    <property type="project" value="UniProtKB-KW"/>
</dbReference>
<dbReference type="AlphaFoldDB" id="A0AAJ6GB34"/>
<gene>
    <name evidence="9" type="ORF">NEH99_04055</name>
</gene>
<accession>A0AAJ6GB34</accession>
<evidence type="ECO:0000256" key="3">
    <source>
        <dbReference type="ARBA" id="ARBA00022679"/>
    </source>
</evidence>
<keyword evidence="7" id="KW-0472">Membrane</keyword>
<dbReference type="Pfam" id="PF16822">
    <property type="entry name" value="ALGX"/>
    <property type="match status" value="1"/>
</dbReference>
<name>A0AAJ6GB34_BRAPL</name>
<dbReference type="GO" id="GO:0016740">
    <property type="term" value="F:transferase activity"/>
    <property type="evidence" value="ECO:0007669"/>
    <property type="project" value="UniProtKB-KW"/>
</dbReference>
<evidence type="ECO:0000313" key="10">
    <source>
        <dbReference type="Proteomes" id="UP001242021"/>
    </source>
</evidence>
<evidence type="ECO:0000256" key="2">
    <source>
        <dbReference type="ARBA" id="ARBA00005182"/>
    </source>
</evidence>
<dbReference type="Proteomes" id="UP001242021">
    <property type="component" value="Chromosome"/>
</dbReference>
<sequence length="745" mass="89486">MKNIKLFNKILLSIGIIFITVILILFVLGSFNRIGYLSEFKINIDNTLKLNGFNLESIKESFTIDNVLDEISITNYLATNIYITNYSYDFRIKYYSKIFRNSDIYGVYLNTTSLPDYIRDIQFDKKGSPFGILISSTKIENNIDNIKYSLKLKFSNLFLYLILFYLFIILVYIFRKILFNIIYYILFLLKKYRKLLLIYLIIYVSLIISLFILGNINREGYLSNLSINVDDTLKLNNIDIEDTKELFYLDSKLDYLALTNYIFTNNNISKYIYNFRISYYSKIFRNSDIYGVYLNTTSLPDYIKDIQFDKKGSPFGIFSADKKILENIDNVKYSLKPKFTFLFIILVLFIVSIIFIEFFIKFYNLYKKINYKYSYVLIVFLCFLITPNIIYKVFYDKFDHTNYDGRSFSSKPIFSLKEINKYPQLFEMYFNDNIVFRNEFIKLKTLIDKFVFNNVFNNRVFLGKSNWLFLKDDILMDKYFGLDKEYGTYKELEKIKYNLVFFRDELNKRGIDFILMVCNDKQFIYNEYMPDYINRKNTLSPTDKILEYITNNTDIKVVYTKDNLLQYKKKYQLYCKYDTHWNYLGGYIGYMSLMELLKLPYKNIDDLDILIFNGIYEDKHKYNGVYNDMARMLSLSKFDFYNDDYYYVISNYMKEQYFLNAPDTHGHYFKTFSSNDYIIDKKLFIIRDSYMHNIIDYISTIFKEVVYVHPETFDYTLILDENPDIVIFETVERALKDRLLNSLPK</sequence>
<keyword evidence="6" id="KW-0016">Alginate biosynthesis</keyword>
<evidence type="ECO:0000256" key="6">
    <source>
        <dbReference type="ARBA" id="ARBA00022841"/>
    </source>
</evidence>
<dbReference type="EMBL" id="CP098754">
    <property type="protein sequence ID" value="WIH95723.1"/>
    <property type="molecule type" value="Genomic_DNA"/>
</dbReference>
<feature type="transmembrane region" description="Helical" evidence="7">
    <location>
        <begin position="372"/>
        <end position="391"/>
    </location>
</feature>
<evidence type="ECO:0000313" key="9">
    <source>
        <dbReference type="EMBL" id="WIH95723.1"/>
    </source>
</evidence>